<dbReference type="RefSeq" id="WP_171156263.1">
    <property type="nucleotide sequence ID" value="NZ_JABENB010000002.1"/>
</dbReference>
<evidence type="ECO:0000256" key="1">
    <source>
        <dbReference type="ARBA" id="ARBA00022763"/>
    </source>
</evidence>
<gene>
    <name evidence="4" type="ORF">HJ588_13080</name>
</gene>
<evidence type="ECO:0000256" key="3">
    <source>
        <dbReference type="SAM" id="MobiDB-lite"/>
    </source>
</evidence>
<dbReference type="GO" id="GO:0006285">
    <property type="term" value="P:base-excision repair, AP site formation"/>
    <property type="evidence" value="ECO:0007669"/>
    <property type="project" value="TreeGrafter"/>
</dbReference>
<evidence type="ECO:0000256" key="2">
    <source>
        <dbReference type="ARBA" id="ARBA00023204"/>
    </source>
</evidence>
<dbReference type="Gene3D" id="1.10.340.30">
    <property type="entry name" value="Hypothetical protein, domain 2"/>
    <property type="match status" value="1"/>
</dbReference>
<sequence>MTAHPATADHAPGRPVPLGSILGALRRGAGDPTWHQERHQRHQGHQSHGAIWRASRTPDGPVTLRLHLEPAQTGDRVVARAWGPGAGWALQGLPALLGADDDPSGFAPREDVLRRAAHTHRHWRLGRTRLVLEALVPAIIEQRVTGKQAFGGYRQLVRRWGAVAPGPPEAIAAMRLMVPPSVEQWRRIPSWEWLRAGVDAQRADTIARVLQVAPRLEECSALPCENAWQRLRSVRGVGVWTAAETMQRACGDADAVSFGDYHVAKDIGHALTGSPVDDEQLERLLRPYAGHRFRVQFLVTAQRLGPARRGARLAIPTHLPG</sequence>
<dbReference type="GO" id="GO:0006307">
    <property type="term" value="P:DNA alkylation repair"/>
    <property type="evidence" value="ECO:0007669"/>
    <property type="project" value="TreeGrafter"/>
</dbReference>
<proteinExistence type="predicted"/>
<dbReference type="Proteomes" id="UP000557772">
    <property type="component" value="Unassembled WGS sequence"/>
</dbReference>
<dbReference type="GO" id="GO:0043916">
    <property type="term" value="F:DNA-7-methylguanine glycosylase activity"/>
    <property type="evidence" value="ECO:0007669"/>
    <property type="project" value="TreeGrafter"/>
</dbReference>
<dbReference type="InterPro" id="IPR011257">
    <property type="entry name" value="DNA_glycosylase"/>
</dbReference>
<dbReference type="InterPro" id="IPR051912">
    <property type="entry name" value="Alkylbase_DNA_Glycosylase/TA"/>
</dbReference>
<feature type="region of interest" description="Disordered" evidence="3">
    <location>
        <begin position="1"/>
        <end position="52"/>
    </location>
</feature>
<protein>
    <submittedName>
        <fullName evidence="4">DNA-3-methyladenine glycosylase 2 family protein</fullName>
    </submittedName>
</protein>
<dbReference type="EMBL" id="JABENB010000002">
    <property type="protein sequence ID" value="NNG40199.1"/>
    <property type="molecule type" value="Genomic_DNA"/>
</dbReference>
<keyword evidence="2" id="KW-0234">DNA repair</keyword>
<name>A0A849AII5_9MICO</name>
<accession>A0A849AII5</accession>
<reference evidence="4 5" key="1">
    <citation type="submission" date="2020-05" db="EMBL/GenBank/DDBJ databases">
        <title>Flexivirga sp. ID2601S isolated from air conditioner.</title>
        <authorList>
            <person name="Kim D.H."/>
        </authorList>
    </citation>
    <scope>NUCLEOTIDE SEQUENCE [LARGE SCALE GENOMIC DNA]</scope>
    <source>
        <strain evidence="4 5">ID2601S</strain>
    </source>
</reference>
<evidence type="ECO:0000313" key="5">
    <source>
        <dbReference type="Proteomes" id="UP000557772"/>
    </source>
</evidence>
<comment type="caution">
    <text evidence="4">The sequence shown here is derived from an EMBL/GenBank/DDBJ whole genome shotgun (WGS) entry which is preliminary data.</text>
</comment>
<dbReference type="AlphaFoldDB" id="A0A849AII5"/>
<dbReference type="SUPFAM" id="SSF48150">
    <property type="entry name" value="DNA-glycosylase"/>
    <property type="match status" value="1"/>
</dbReference>
<keyword evidence="1" id="KW-0227">DNA damage</keyword>
<organism evidence="4 5">
    <name type="scientific">Flexivirga aerilata</name>
    <dbReference type="NCBI Taxonomy" id="1656889"/>
    <lineage>
        <taxon>Bacteria</taxon>
        <taxon>Bacillati</taxon>
        <taxon>Actinomycetota</taxon>
        <taxon>Actinomycetes</taxon>
        <taxon>Micrococcales</taxon>
        <taxon>Dermacoccaceae</taxon>
        <taxon>Flexivirga</taxon>
    </lineage>
</organism>
<evidence type="ECO:0000313" key="4">
    <source>
        <dbReference type="EMBL" id="NNG40199.1"/>
    </source>
</evidence>
<keyword evidence="5" id="KW-1185">Reference proteome</keyword>
<dbReference type="PANTHER" id="PTHR43003">
    <property type="entry name" value="DNA-3-METHYLADENINE GLYCOSYLASE"/>
    <property type="match status" value="1"/>
</dbReference>
<dbReference type="GO" id="GO:0005737">
    <property type="term" value="C:cytoplasm"/>
    <property type="evidence" value="ECO:0007669"/>
    <property type="project" value="TreeGrafter"/>
</dbReference>
<dbReference type="GO" id="GO:0032993">
    <property type="term" value="C:protein-DNA complex"/>
    <property type="evidence" value="ECO:0007669"/>
    <property type="project" value="TreeGrafter"/>
</dbReference>
<dbReference type="GO" id="GO:0032131">
    <property type="term" value="F:alkylated DNA binding"/>
    <property type="evidence" value="ECO:0007669"/>
    <property type="project" value="TreeGrafter"/>
</dbReference>
<dbReference type="PANTHER" id="PTHR43003:SF6">
    <property type="entry name" value="DNA GLYCOSYLASE"/>
    <property type="match status" value="1"/>
</dbReference>
<dbReference type="GO" id="GO:0008725">
    <property type="term" value="F:DNA-3-methyladenine glycosylase activity"/>
    <property type="evidence" value="ECO:0007669"/>
    <property type="project" value="TreeGrafter"/>
</dbReference>